<evidence type="ECO:0000313" key="1">
    <source>
        <dbReference type="EMBL" id="QGA80250.1"/>
    </source>
</evidence>
<reference evidence="2" key="1">
    <citation type="submission" date="2019-05" db="EMBL/GenBank/DDBJ databases">
        <title>Candidatus Nanohalobium constans, a novel model system to study the DPANN nano-sized archaea: genomic and physiological characterization of a nanoarchaeon co-cultured with its chitinotrophic host.</title>
        <authorList>
            <person name="La Cono V."/>
            <person name="Arcadi E."/>
            <person name="Crisafi F."/>
            <person name="Denaro R."/>
            <person name="La Spada G."/>
            <person name="Messina E."/>
            <person name="Smedile F."/>
            <person name="Toshchakov S.V."/>
            <person name="Shevchenko M.A."/>
            <person name="Golyshin P.N."/>
            <person name="Golyshina O.V."/>
            <person name="Ferrer M."/>
            <person name="Rohde M."/>
            <person name="Mushegian A."/>
            <person name="Sorokin D.Y."/>
            <person name="Giuliano L."/>
            <person name="Yakimov M.M."/>
        </authorList>
    </citation>
    <scope>NUCLEOTIDE SEQUENCE [LARGE SCALE GENOMIC DNA]</scope>
    <source>
        <strain evidence="2">LC1Nh</strain>
    </source>
</reference>
<dbReference type="GeneID" id="42364732"/>
<sequence length="59" mass="6440">MAGNQYVLRLEGDRILVESGGETYSTPLTGFKDYDLSGSIRGGEATIFKRGNNIKLRSS</sequence>
<dbReference type="Proteomes" id="UP000377803">
    <property type="component" value="Chromosome"/>
</dbReference>
<gene>
    <name evidence="1" type="ORF">LC1Nh_0349</name>
</gene>
<dbReference type="RefSeq" id="WP_153549988.1">
    <property type="nucleotide sequence ID" value="NZ_CP040089.1"/>
</dbReference>
<dbReference type="KEGG" id="ncon:LC1Nh_0349"/>
<dbReference type="AlphaFoldDB" id="A0A5Q0UGB9"/>
<accession>A0A5Q0UGB9</accession>
<organism evidence="1 2">
    <name type="scientific">Candidatus Nanohalobium constans</name>
    <dbReference type="NCBI Taxonomy" id="2565781"/>
    <lineage>
        <taxon>Archaea</taxon>
        <taxon>Candidatus Nanohalarchaeota</taxon>
        <taxon>Candidatus Nanohalobia</taxon>
        <taxon>Candidatus Nanohalobiales</taxon>
        <taxon>Candidatus Nanohalobiaceae</taxon>
        <taxon>Candidatus Nanohalobium</taxon>
    </lineage>
</organism>
<protein>
    <submittedName>
        <fullName evidence="1">Uncharacterized protein</fullName>
    </submittedName>
</protein>
<evidence type="ECO:0000313" key="2">
    <source>
        <dbReference type="Proteomes" id="UP000377803"/>
    </source>
</evidence>
<keyword evidence="2" id="KW-1185">Reference proteome</keyword>
<dbReference type="EMBL" id="CP040089">
    <property type="protein sequence ID" value="QGA80250.1"/>
    <property type="molecule type" value="Genomic_DNA"/>
</dbReference>
<name>A0A5Q0UGB9_9ARCH</name>
<proteinExistence type="predicted"/>